<evidence type="ECO:0000256" key="12">
    <source>
        <dbReference type="SAM" id="MobiDB-lite"/>
    </source>
</evidence>
<dbReference type="Gene3D" id="1.50.10.10">
    <property type="match status" value="1"/>
</dbReference>
<keyword evidence="8 9" id="KW-0624">Polysaccharide degradation</keyword>
<dbReference type="STRING" id="181874.A0A409YBT8"/>
<dbReference type="Pfam" id="PF00686">
    <property type="entry name" value="CBM_20"/>
    <property type="match status" value="1"/>
</dbReference>
<dbReference type="OrthoDB" id="6123450at2759"/>
<dbReference type="InterPro" id="IPR002044">
    <property type="entry name" value="CBM20"/>
</dbReference>
<keyword evidence="6 9" id="KW-0119">Carbohydrate metabolism</keyword>
<dbReference type="GO" id="GO:0004339">
    <property type="term" value="F:glucan 1,4-alpha-glucosidase activity"/>
    <property type="evidence" value="ECO:0007669"/>
    <property type="project" value="UniProtKB-EC"/>
</dbReference>
<evidence type="ECO:0000256" key="9">
    <source>
        <dbReference type="PIRNR" id="PIRNR001031"/>
    </source>
</evidence>
<reference evidence="15 16" key="1">
    <citation type="journal article" date="2018" name="Evol. Lett.">
        <title>Horizontal gene cluster transfer increased hallucinogenic mushroom diversity.</title>
        <authorList>
            <person name="Reynolds H.T."/>
            <person name="Vijayakumar V."/>
            <person name="Gluck-Thaler E."/>
            <person name="Korotkin H.B."/>
            <person name="Matheny P.B."/>
            <person name="Slot J.C."/>
        </authorList>
    </citation>
    <scope>NUCLEOTIDE SEQUENCE [LARGE SCALE GENOMIC DNA]</scope>
    <source>
        <strain evidence="15 16">2629</strain>
    </source>
</reference>
<sequence length="660" mass="72180">MPRNNKAHIASSADRTYITTARTRDSSSRILRFLAVCILLLSCWPLFWKTIWVHVPLQMSTYKRELNLGSIFIDRVPTFPDSLPIMRSVLLTALAFCATAFGQLSLDDYISRQLPISKAGILANIGPLGSKSHGAKAGIVIASPSTHDPDYVYTWTRDASLVFKALTEQYIRGDDTSPALRTLLDQFVQSQTELQKVSNPSGTITTGGLGEPKFNIDMSPYTGAWGRPQRDGPPLRATAIIMYGNWLLDQQNTTYVKQKLWPVIKLDLDYTAQTWNNTGFDLWEEVSSSSYFTTAVQARALVEGAIFAERIGETAVVANYKTQAANALCFAQSYWNPNGRYITANTGGGRSGKDANPGIASNHNFDPSLGCDAVTLQPCSDKALANLKAYVDAFRSIYPINNGIPSSQAVATGRYPEDVYYGGQPWYLTTLGVAEQLYNALITWKKQGFVEITSISLPFFQQIVPSAAVGKYESTTSTYTTLTNAVKTYADGFINVVQKYTPSNGALAEQYHRNNGAQLSAKDLTWSYAAFVTAIAARNGFEPHTWGAADVQLPSVCSTGPGSGPGVPVTFNVQANTVWGESIYLTGSIDALRTWSPSNAIALSSANYPTWTVTVNIPPNTLFEYKFIRKNGDSVTWESDPNRSRTSPASGGLTINDGWR</sequence>
<dbReference type="InterPro" id="IPR012341">
    <property type="entry name" value="6hp_glycosidase-like_sf"/>
</dbReference>
<dbReference type="InterPro" id="IPR011613">
    <property type="entry name" value="GH15-like"/>
</dbReference>
<keyword evidence="16" id="KW-1185">Reference proteome</keyword>
<feature type="domain" description="CBM20" evidence="14">
    <location>
        <begin position="561"/>
        <end position="660"/>
    </location>
</feature>
<evidence type="ECO:0000256" key="2">
    <source>
        <dbReference type="ARBA" id="ARBA00006188"/>
    </source>
</evidence>
<dbReference type="GO" id="GO:2001070">
    <property type="term" value="F:starch binding"/>
    <property type="evidence" value="ECO:0007669"/>
    <property type="project" value="InterPro"/>
</dbReference>
<keyword evidence="3" id="KW-0732">Signal</keyword>
<dbReference type="PIRSF" id="PIRSF001031">
    <property type="entry name" value="Glu-a-glcsd_SBD"/>
    <property type="match status" value="1"/>
</dbReference>
<dbReference type="PROSITE" id="PS51166">
    <property type="entry name" value="CBM20"/>
    <property type="match status" value="1"/>
</dbReference>
<keyword evidence="4 9" id="KW-0378">Hydrolase</keyword>
<dbReference type="PANTHER" id="PTHR31616">
    <property type="entry name" value="TREHALASE"/>
    <property type="match status" value="1"/>
</dbReference>
<accession>A0A409YBT8</accession>
<dbReference type="SUPFAM" id="SSF48208">
    <property type="entry name" value="Six-hairpin glycosidases"/>
    <property type="match status" value="1"/>
</dbReference>
<protein>
    <recommendedName>
        <fullName evidence="9">Glucoamylase</fullName>
        <ecNumber evidence="9">3.2.1.3</ecNumber>
    </recommendedName>
    <alternativeName>
        <fullName evidence="9">1,4-alpha-D-glucan glucohydrolase</fullName>
    </alternativeName>
    <alternativeName>
        <fullName evidence="9">Glucan 1,4-alpha-glucosidase</fullName>
    </alternativeName>
</protein>
<dbReference type="InterPro" id="IPR013783">
    <property type="entry name" value="Ig-like_fold"/>
</dbReference>
<comment type="caution">
    <text evidence="15">The sequence shown here is derived from an EMBL/GenBank/DDBJ whole genome shotgun (WGS) entry which is preliminary data.</text>
</comment>
<gene>
    <name evidence="15" type="ORF">CVT24_004520</name>
</gene>
<evidence type="ECO:0000256" key="1">
    <source>
        <dbReference type="ARBA" id="ARBA00001863"/>
    </source>
</evidence>
<feature type="compositionally biased region" description="Polar residues" evidence="12">
    <location>
        <begin position="636"/>
        <end position="649"/>
    </location>
</feature>
<dbReference type="InterPro" id="IPR008928">
    <property type="entry name" value="6-hairpin_glycosidase_sf"/>
</dbReference>
<dbReference type="FunFam" id="1.50.10.10:FF:000018">
    <property type="entry name" value="Glucoamylase"/>
    <property type="match status" value="1"/>
</dbReference>
<comment type="similarity">
    <text evidence="2 9">Belongs to the glycosyl hydrolase 15 family.</text>
</comment>
<dbReference type="EC" id="3.2.1.3" evidence="9"/>
<keyword evidence="5" id="KW-0325">Glycoprotein</keyword>
<evidence type="ECO:0000256" key="5">
    <source>
        <dbReference type="ARBA" id="ARBA00023180"/>
    </source>
</evidence>
<evidence type="ECO:0000256" key="11">
    <source>
        <dbReference type="PIRSR" id="PIRSR001031-2"/>
    </source>
</evidence>
<dbReference type="Proteomes" id="UP000284842">
    <property type="component" value="Unassembled WGS sequence"/>
</dbReference>
<dbReference type="PANTHER" id="PTHR31616:SF12">
    <property type="entry name" value="GLUCOAMYLASE"/>
    <property type="match status" value="1"/>
</dbReference>
<dbReference type="InterPro" id="IPR046966">
    <property type="entry name" value="Glucoamylase_active_site"/>
</dbReference>
<keyword evidence="13" id="KW-1133">Transmembrane helix</keyword>
<dbReference type="GO" id="GO:0000272">
    <property type="term" value="P:polysaccharide catabolic process"/>
    <property type="evidence" value="ECO:0007669"/>
    <property type="project" value="UniProtKB-KW"/>
</dbReference>
<evidence type="ECO:0000256" key="10">
    <source>
        <dbReference type="PIRSR" id="PIRSR001031-1"/>
    </source>
</evidence>
<dbReference type="InterPro" id="IPR013784">
    <property type="entry name" value="Carb-bd-like_fold"/>
</dbReference>
<feature type="binding site" evidence="11">
    <location>
        <position position="225"/>
    </location>
    <ligand>
        <name>substrate</name>
    </ligand>
</feature>
<evidence type="ECO:0000256" key="6">
    <source>
        <dbReference type="ARBA" id="ARBA00023277"/>
    </source>
</evidence>
<dbReference type="CDD" id="cd05808">
    <property type="entry name" value="CBM20_alpha_amylase"/>
    <property type="match status" value="1"/>
</dbReference>
<dbReference type="FunFam" id="2.60.40.10:FF:000552">
    <property type="entry name" value="Related to glucoamylase"/>
    <property type="match status" value="1"/>
</dbReference>
<comment type="catalytic activity">
    <reaction evidence="1 9">
        <text>Hydrolysis of terminal (1-&gt;4)-linked alpha-D-glucose residues successively from non-reducing ends of the chains with release of beta-D-glucose.</text>
        <dbReference type="EC" id="3.2.1.3"/>
    </reaction>
</comment>
<feature type="active site" description="Proton acceptor" evidence="10">
    <location>
        <position position="281"/>
    </location>
</feature>
<dbReference type="EMBL" id="NHTK01001311">
    <property type="protein sequence ID" value="PPR00459.1"/>
    <property type="molecule type" value="Genomic_DNA"/>
</dbReference>
<dbReference type="InterPro" id="IPR008291">
    <property type="entry name" value="Glucoamylase_SBD"/>
</dbReference>
<proteinExistence type="inferred from homology"/>
<name>A0A409YBT8_9AGAR</name>
<evidence type="ECO:0000256" key="3">
    <source>
        <dbReference type="ARBA" id="ARBA00022729"/>
    </source>
</evidence>
<dbReference type="PRINTS" id="PR00736">
    <property type="entry name" value="GLHYDRLASE15"/>
</dbReference>
<feature type="transmembrane region" description="Helical" evidence="13">
    <location>
        <begin position="30"/>
        <end position="48"/>
    </location>
</feature>
<dbReference type="Gene3D" id="2.60.40.10">
    <property type="entry name" value="Immunoglobulins"/>
    <property type="match status" value="1"/>
</dbReference>
<keyword evidence="13" id="KW-0472">Membrane</keyword>
<dbReference type="InterPro" id="IPR000165">
    <property type="entry name" value="Glucoamylase"/>
</dbReference>
<dbReference type="SMART" id="SM01065">
    <property type="entry name" value="CBM_2"/>
    <property type="match status" value="1"/>
</dbReference>
<dbReference type="PROSITE" id="PS00820">
    <property type="entry name" value="GLUCOAMYLASE"/>
    <property type="match status" value="1"/>
</dbReference>
<keyword evidence="7 9" id="KW-0326">Glycosidase</keyword>
<keyword evidence="13" id="KW-0812">Transmembrane</keyword>
<dbReference type="AlphaFoldDB" id="A0A409YBT8"/>
<evidence type="ECO:0000256" key="4">
    <source>
        <dbReference type="ARBA" id="ARBA00022801"/>
    </source>
</evidence>
<dbReference type="FunCoup" id="A0A409YBT8">
    <property type="interactions" value="55"/>
</dbReference>
<evidence type="ECO:0000256" key="7">
    <source>
        <dbReference type="ARBA" id="ARBA00023295"/>
    </source>
</evidence>
<dbReference type="GO" id="GO:0000324">
    <property type="term" value="C:fungal-type vacuole"/>
    <property type="evidence" value="ECO:0007669"/>
    <property type="project" value="TreeGrafter"/>
</dbReference>
<dbReference type="InParanoid" id="A0A409YBT8"/>
<evidence type="ECO:0000259" key="14">
    <source>
        <dbReference type="PROSITE" id="PS51166"/>
    </source>
</evidence>
<evidence type="ECO:0000256" key="13">
    <source>
        <dbReference type="SAM" id="Phobius"/>
    </source>
</evidence>
<dbReference type="SUPFAM" id="SSF49452">
    <property type="entry name" value="Starch-binding domain-like"/>
    <property type="match status" value="1"/>
</dbReference>
<dbReference type="Pfam" id="PF00723">
    <property type="entry name" value="Glyco_hydro_15"/>
    <property type="match status" value="1"/>
</dbReference>
<evidence type="ECO:0000313" key="16">
    <source>
        <dbReference type="Proteomes" id="UP000284842"/>
    </source>
</evidence>
<evidence type="ECO:0000313" key="15">
    <source>
        <dbReference type="EMBL" id="PPR00459.1"/>
    </source>
</evidence>
<evidence type="ECO:0000256" key="8">
    <source>
        <dbReference type="ARBA" id="ARBA00023326"/>
    </source>
</evidence>
<feature type="active site" description="Proton donor" evidence="10">
    <location>
        <position position="284"/>
    </location>
</feature>
<feature type="region of interest" description="Disordered" evidence="12">
    <location>
        <begin position="636"/>
        <end position="660"/>
    </location>
</feature>
<organism evidence="15 16">
    <name type="scientific">Panaeolus cyanescens</name>
    <dbReference type="NCBI Taxonomy" id="181874"/>
    <lineage>
        <taxon>Eukaryota</taxon>
        <taxon>Fungi</taxon>
        <taxon>Dikarya</taxon>
        <taxon>Basidiomycota</taxon>
        <taxon>Agaricomycotina</taxon>
        <taxon>Agaricomycetes</taxon>
        <taxon>Agaricomycetidae</taxon>
        <taxon>Agaricales</taxon>
        <taxon>Agaricineae</taxon>
        <taxon>Galeropsidaceae</taxon>
        <taxon>Panaeolus</taxon>
    </lineage>
</organism>